<name>A0A7X0B294_9PROT</name>
<accession>A0A7X0B294</accession>
<dbReference type="EMBL" id="JACIIZ010000017">
    <property type="protein sequence ID" value="MBB6254408.1"/>
    <property type="molecule type" value="Genomic_DNA"/>
</dbReference>
<dbReference type="AlphaFoldDB" id="A0A7X0B294"/>
<sequence>MPSILTVAHTADLIRQDRKLLLAGDEALLKQLPQGKWIGGTIPYFMADTGGLMTQDKVFVTVLPDDVTEITTRFYDAESLPGIAADEPENGFSFIIIPAFSTLHLSFAENVYDYENIFNRPLMGWVSGVALGDLGKVKPKVVDGQTGRWSEGEAVVLHAHLRAGVSAEVGIVNLFTQGDGDVITFDTAGFAAGEAKVNGAPVNFARYVETKGISTQLPLVADYAGAMVNVSIQGVDVNAGSVTFYAPVFPNVEYKFATPVADYAADFGDKIAHIGTHPTVAVNCILNYLYGELEGKRTGDVHGPMTFGEIAYGLLNQTLVHLDLKHL</sequence>
<dbReference type="Proteomes" id="UP000539175">
    <property type="component" value="Unassembled WGS sequence"/>
</dbReference>
<protein>
    <submittedName>
        <fullName evidence="1">Uncharacterized protein</fullName>
    </submittedName>
</protein>
<evidence type="ECO:0000313" key="2">
    <source>
        <dbReference type="Proteomes" id="UP000539175"/>
    </source>
</evidence>
<gene>
    <name evidence="1" type="ORF">FHS74_004997</name>
</gene>
<proteinExistence type="predicted"/>
<reference evidence="1 2" key="1">
    <citation type="submission" date="2020-08" db="EMBL/GenBank/DDBJ databases">
        <title>Genomic Encyclopedia of Type Strains, Phase IV (KMG-IV): sequencing the most valuable type-strain genomes for metagenomic binning, comparative biology and taxonomic classification.</title>
        <authorList>
            <person name="Goeker M."/>
        </authorList>
    </citation>
    <scope>NUCLEOTIDE SEQUENCE [LARGE SCALE GENOMIC DNA]</scope>
    <source>
        <strain evidence="1 2">DSM 22198</strain>
    </source>
</reference>
<organism evidence="1 2">
    <name type="scientific">Nitrospirillum iridis</name>
    <dbReference type="NCBI Taxonomy" id="765888"/>
    <lineage>
        <taxon>Bacteria</taxon>
        <taxon>Pseudomonadati</taxon>
        <taxon>Pseudomonadota</taxon>
        <taxon>Alphaproteobacteria</taxon>
        <taxon>Rhodospirillales</taxon>
        <taxon>Azospirillaceae</taxon>
        <taxon>Nitrospirillum</taxon>
    </lineage>
</organism>
<dbReference type="Pfam" id="PF22396">
    <property type="entry name" value="DUF6976"/>
    <property type="match status" value="1"/>
</dbReference>
<dbReference type="RefSeq" id="WP_184806786.1">
    <property type="nucleotide sequence ID" value="NZ_JACIIZ010000017.1"/>
</dbReference>
<evidence type="ECO:0000313" key="1">
    <source>
        <dbReference type="EMBL" id="MBB6254408.1"/>
    </source>
</evidence>
<dbReference type="InterPro" id="IPR054249">
    <property type="entry name" value="DUF6976"/>
</dbReference>
<comment type="caution">
    <text evidence="1">The sequence shown here is derived from an EMBL/GenBank/DDBJ whole genome shotgun (WGS) entry which is preliminary data.</text>
</comment>
<keyword evidence="2" id="KW-1185">Reference proteome</keyword>